<dbReference type="PANTHER" id="PTHR43155">
    <property type="entry name" value="CYCLIC DI-GMP PHOSPHODIESTERASE PA4108-RELATED"/>
    <property type="match status" value="1"/>
</dbReference>
<accession>A0ABN1LGR9</accession>
<feature type="domain" description="HD-GYP" evidence="2">
    <location>
        <begin position="128"/>
        <end position="326"/>
    </location>
</feature>
<dbReference type="Proteomes" id="UP001500359">
    <property type="component" value="Unassembled WGS sequence"/>
</dbReference>
<reference evidence="3 4" key="1">
    <citation type="journal article" date="2019" name="Int. J. Syst. Evol. Microbiol.">
        <title>The Global Catalogue of Microorganisms (GCM) 10K type strain sequencing project: providing services to taxonomists for standard genome sequencing and annotation.</title>
        <authorList>
            <consortium name="The Broad Institute Genomics Platform"/>
            <consortium name="The Broad Institute Genome Sequencing Center for Infectious Disease"/>
            <person name="Wu L."/>
            <person name="Ma J."/>
        </authorList>
    </citation>
    <scope>NUCLEOTIDE SEQUENCE [LARGE SCALE GENOMIC DNA]</scope>
    <source>
        <strain evidence="3 4">JCM 15896</strain>
    </source>
</reference>
<dbReference type="PROSITE" id="PS51832">
    <property type="entry name" value="HD_GYP"/>
    <property type="match status" value="1"/>
</dbReference>
<evidence type="ECO:0000259" key="2">
    <source>
        <dbReference type="PROSITE" id="PS51832"/>
    </source>
</evidence>
<protein>
    <submittedName>
        <fullName evidence="3">HD-GYP domain-containing protein</fullName>
    </submittedName>
</protein>
<evidence type="ECO:0000256" key="1">
    <source>
        <dbReference type="SAM" id="MobiDB-lite"/>
    </source>
</evidence>
<dbReference type="Pfam" id="PF13487">
    <property type="entry name" value="HD_5"/>
    <property type="match status" value="1"/>
</dbReference>
<name>A0ABN1LGR9_9ALTE</name>
<comment type="caution">
    <text evidence="3">The sequence shown here is derived from an EMBL/GenBank/DDBJ whole genome shotgun (WGS) entry which is preliminary data.</text>
</comment>
<feature type="region of interest" description="Disordered" evidence="1">
    <location>
        <begin position="62"/>
        <end position="86"/>
    </location>
</feature>
<keyword evidence="4" id="KW-1185">Reference proteome</keyword>
<dbReference type="InterPro" id="IPR003607">
    <property type="entry name" value="HD/PDEase_dom"/>
</dbReference>
<proteinExistence type="predicted"/>
<dbReference type="Gene3D" id="1.10.3210.10">
    <property type="entry name" value="Hypothetical protein af1432"/>
    <property type="match status" value="1"/>
</dbReference>
<dbReference type="SMART" id="SM00471">
    <property type="entry name" value="HDc"/>
    <property type="match status" value="1"/>
</dbReference>
<feature type="compositionally biased region" description="Low complexity" evidence="1">
    <location>
        <begin position="63"/>
        <end position="81"/>
    </location>
</feature>
<evidence type="ECO:0000313" key="4">
    <source>
        <dbReference type="Proteomes" id="UP001500359"/>
    </source>
</evidence>
<dbReference type="InterPro" id="IPR037522">
    <property type="entry name" value="HD_GYP_dom"/>
</dbReference>
<sequence length="397" mass="43794">MLQQIDINDLKPGMFVNNVIEQSGMLKIKTKGMVNSAKSIQILKAKGVQKLEIDLSRSKIDQSESSIDASGSASQQQSTESVPALSDREQLDAATQLYNQALTIQSRFFKRLEAKDTPSLASVKDLSLNIIDSVVAMPNGLSCLSMMNKTGKYLLEHSLNCSIFLTMFAQHRNMSQAEIESISMAGLLMDVGMTNMPNDITQSTKKLTDAQKEIVTTHVDIGLDLIDRCGDVSDIVRDIIFNHHERIDGSGYPDSQNDVDVSVYARMAAIVDSYDAMISERLFKKALTPSRALSRLLKDPSYDQALVTQFIQCVGVHPVGSLVKLNNGRLAIVIRGNSTTPLQPTVSTFYHIKTANYSEVKTIDLSRSEVKIESSVRPEEFGLNLTKFFKDVFSGAL</sequence>
<dbReference type="RefSeq" id="WP_343858423.1">
    <property type="nucleotide sequence ID" value="NZ_BAAAFD010000003.1"/>
</dbReference>
<dbReference type="PANTHER" id="PTHR43155:SF2">
    <property type="entry name" value="CYCLIC DI-GMP PHOSPHODIESTERASE PA4108"/>
    <property type="match status" value="1"/>
</dbReference>
<dbReference type="InterPro" id="IPR021812">
    <property type="entry name" value="DUF3391"/>
</dbReference>
<dbReference type="CDD" id="cd00077">
    <property type="entry name" value="HDc"/>
    <property type="match status" value="1"/>
</dbReference>
<dbReference type="Pfam" id="PF11871">
    <property type="entry name" value="DUF3391"/>
    <property type="match status" value="1"/>
</dbReference>
<organism evidence="3 4">
    <name type="scientific">Aliiglaciecola litoralis</name>
    <dbReference type="NCBI Taxonomy" id="582857"/>
    <lineage>
        <taxon>Bacteria</taxon>
        <taxon>Pseudomonadati</taxon>
        <taxon>Pseudomonadota</taxon>
        <taxon>Gammaproteobacteria</taxon>
        <taxon>Alteromonadales</taxon>
        <taxon>Alteromonadaceae</taxon>
        <taxon>Aliiglaciecola</taxon>
    </lineage>
</organism>
<gene>
    <name evidence="3" type="ORF">GCM10009114_15740</name>
</gene>
<dbReference type="SUPFAM" id="SSF109604">
    <property type="entry name" value="HD-domain/PDEase-like"/>
    <property type="match status" value="1"/>
</dbReference>
<evidence type="ECO:0000313" key="3">
    <source>
        <dbReference type="EMBL" id="GAA0855856.1"/>
    </source>
</evidence>
<dbReference type="EMBL" id="BAAAFD010000003">
    <property type="protein sequence ID" value="GAA0855856.1"/>
    <property type="molecule type" value="Genomic_DNA"/>
</dbReference>